<feature type="signal peptide" evidence="7">
    <location>
        <begin position="1"/>
        <end position="23"/>
    </location>
</feature>
<keyword evidence="11" id="KW-1185">Reference proteome</keyword>
<sequence>MPRQALRIGLICATALSASLASASTYTVQRGDTAYGIARRLGVPLEALLHANNLAGPDLKAGQVLQLPTSNRSPSLPPAVPGIPTPDIRIVNLAPLPAGAAPTATLKPATPAAPATAPAAPLGAAAVAGTARGSIILTPAVPAPALPAAPTPASSYNYVVQPGETLFGLARRFGISQAALQEANGLHSDTLRAGQVLRVPTTVPPVLETPEVPPSLLQDGSNWQQVALSYLGVPYVYGGNTRAGLDCSAFTLEVMRSAGVTLPRRSADQYAVGLEVSFEALQPGDLVFFDTTGAGVSHVGVYLGDMTFVHANAYLERVSVDRLDSAYYRKHYVGARRVLSQPVTAKHP</sequence>
<proteinExistence type="inferred from homology"/>
<gene>
    <name evidence="10" type="ORF">HNR42_000573</name>
</gene>
<keyword evidence="5 10" id="KW-0378">Hydrolase</keyword>
<evidence type="ECO:0000259" key="9">
    <source>
        <dbReference type="PROSITE" id="PS51935"/>
    </source>
</evidence>
<dbReference type="PANTHER" id="PTHR47360:SF1">
    <property type="entry name" value="ENDOPEPTIDASE NLPC-RELATED"/>
    <property type="match status" value="1"/>
</dbReference>
<organism evidence="10 11">
    <name type="scientific">Deinobacterium chartae</name>
    <dbReference type="NCBI Taxonomy" id="521158"/>
    <lineage>
        <taxon>Bacteria</taxon>
        <taxon>Thermotogati</taxon>
        <taxon>Deinococcota</taxon>
        <taxon>Deinococci</taxon>
        <taxon>Deinococcales</taxon>
        <taxon>Deinococcaceae</taxon>
        <taxon>Deinobacterium</taxon>
    </lineage>
</organism>
<evidence type="ECO:0000256" key="2">
    <source>
        <dbReference type="ARBA" id="ARBA00022670"/>
    </source>
</evidence>
<dbReference type="Proteomes" id="UP000569951">
    <property type="component" value="Unassembled WGS sequence"/>
</dbReference>
<keyword evidence="2" id="KW-0645">Protease</keyword>
<evidence type="ECO:0000256" key="5">
    <source>
        <dbReference type="ARBA" id="ARBA00022801"/>
    </source>
</evidence>
<dbReference type="InterPro" id="IPR000064">
    <property type="entry name" value="NLP_P60_dom"/>
</dbReference>
<keyword evidence="3 7" id="KW-0732">Signal</keyword>
<dbReference type="Gene3D" id="3.90.1720.10">
    <property type="entry name" value="endopeptidase domain like (from Nostoc punctiforme)"/>
    <property type="match status" value="1"/>
</dbReference>
<comment type="caution">
    <text evidence="10">The sequence shown here is derived from an EMBL/GenBank/DDBJ whole genome shotgun (WGS) entry which is preliminary data.</text>
</comment>
<evidence type="ECO:0000313" key="11">
    <source>
        <dbReference type="Proteomes" id="UP000569951"/>
    </source>
</evidence>
<evidence type="ECO:0000256" key="7">
    <source>
        <dbReference type="SAM" id="SignalP"/>
    </source>
</evidence>
<keyword evidence="4" id="KW-0677">Repeat</keyword>
<name>A0A841HY70_9DEIO</name>
<dbReference type="PANTHER" id="PTHR47360">
    <property type="entry name" value="MUREIN DD-ENDOPEPTIDASE MEPS/MUREIN LD-CARBOXYPEPTIDASE"/>
    <property type="match status" value="1"/>
</dbReference>
<reference evidence="10 11" key="1">
    <citation type="submission" date="2020-08" db="EMBL/GenBank/DDBJ databases">
        <title>Genomic Encyclopedia of Type Strains, Phase IV (KMG-IV): sequencing the most valuable type-strain genomes for metagenomic binning, comparative biology and taxonomic classification.</title>
        <authorList>
            <person name="Goeker M."/>
        </authorList>
    </citation>
    <scope>NUCLEOTIDE SEQUENCE [LARGE SCALE GENOMIC DNA]</scope>
    <source>
        <strain evidence="10 11">DSM 21458</strain>
    </source>
</reference>
<evidence type="ECO:0000256" key="4">
    <source>
        <dbReference type="ARBA" id="ARBA00022737"/>
    </source>
</evidence>
<dbReference type="InterPro" id="IPR018392">
    <property type="entry name" value="LysM"/>
</dbReference>
<evidence type="ECO:0000256" key="3">
    <source>
        <dbReference type="ARBA" id="ARBA00022729"/>
    </source>
</evidence>
<evidence type="ECO:0000256" key="1">
    <source>
        <dbReference type="ARBA" id="ARBA00007074"/>
    </source>
</evidence>
<keyword evidence="6" id="KW-0788">Thiol protease</keyword>
<feature type="domain" description="LysM" evidence="8">
    <location>
        <begin position="156"/>
        <end position="199"/>
    </location>
</feature>
<accession>A0A841HY70</accession>
<feature type="domain" description="LysM" evidence="8">
    <location>
        <begin position="24"/>
        <end position="67"/>
    </location>
</feature>
<comment type="similarity">
    <text evidence="1">Belongs to the peptidase C40 family.</text>
</comment>
<dbReference type="SUPFAM" id="SSF54001">
    <property type="entry name" value="Cysteine proteinases"/>
    <property type="match status" value="1"/>
</dbReference>
<dbReference type="PROSITE" id="PS51782">
    <property type="entry name" value="LYSM"/>
    <property type="match status" value="2"/>
</dbReference>
<feature type="domain" description="NlpC/P60" evidence="9">
    <location>
        <begin position="217"/>
        <end position="339"/>
    </location>
</feature>
<dbReference type="Gene3D" id="3.10.350.10">
    <property type="entry name" value="LysM domain"/>
    <property type="match status" value="2"/>
</dbReference>
<dbReference type="EMBL" id="JACHHG010000002">
    <property type="protein sequence ID" value="MBB6097159.1"/>
    <property type="molecule type" value="Genomic_DNA"/>
</dbReference>
<evidence type="ECO:0000256" key="6">
    <source>
        <dbReference type="ARBA" id="ARBA00022807"/>
    </source>
</evidence>
<protein>
    <submittedName>
        <fullName evidence="10">Cell wall-associated NlpC family hydrolase</fullName>
    </submittedName>
</protein>
<dbReference type="SMART" id="SM00257">
    <property type="entry name" value="LysM"/>
    <property type="match status" value="2"/>
</dbReference>
<dbReference type="Pfam" id="PF00877">
    <property type="entry name" value="NLPC_P60"/>
    <property type="match status" value="1"/>
</dbReference>
<dbReference type="GO" id="GO:0006508">
    <property type="term" value="P:proteolysis"/>
    <property type="evidence" value="ECO:0007669"/>
    <property type="project" value="UniProtKB-KW"/>
</dbReference>
<dbReference type="InterPro" id="IPR036779">
    <property type="entry name" value="LysM_dom_sf"/>
</dbReference>
<dbReference type="AlphaFoldDB" id="A0A841HY70"/>
<evidence type="ECO:0000313" key="10">
    <source>
        <dbReference type="EMBL" id="MBB6097159.1"/>
    </source>
</evidence>
<dbReference type="InterPro" id="IPR038765">
    <property type="entry name" value="Papain-like_cys_pep_sf"/>
</dbReference>
<dbReference type="SUPFAM" id="SSF54106">
    <property type="entry name" value="LysM domain"/>
    <property type="match status" value="2"/>
</dbReference>
<dbReference type="Pfam" id="PF01476">
    <property type="entry name" value="LysM"/>
    <property type="match status" value="2"/>
</dbReference>
<dbReference type="PROSITE" id="PS51935">
    <property type="entry name" value="NLPC_P60"/>
    <property type="match status" value="1"/>
</dbReference>
<dbReference type="CDD" id="cd00118">
    <property type="entry name" value="LysM"/>
    <property type="match status" value="2"/>
</dbReference>
<dbReference type="InterPro" id="IPR052062">
    <property type="entry name" value="Murein_DD/LD_carboxypeptidase"/>
</dbReference>
<dbReference type="RefSeq" id="WP_221276869.1">
    <property type="nucleotide sequence ID" value="NZ_JACHHG010000002.1"/>
</dbReference>
<evidence type="ECO:0000259" key="8">
    <source>
        <dbReference type="PROSITE" id="PS51782"/>
    </source>
</evidence>
<feature type="chain" id="PRO_5032797206" evidence="7">
    <location>
        <begin position="24"/>
        <end position="348"/>
    </location>
</feature>
<dbReference type="GO" id="GO:0008234">
    <property type="term" value="F:cysteine-type peptidase activity"/>
    <property type="evidence" value="ECO:0007669"/>
    <property type="project" value="UniProtKB-KW"/>
</dbReference>